<organism evidence="1 2">
    <name type="scientific">Sunxiuqinia dokdonensis</name>
    <dbReference type="NCBI Taxonomy" id="1409788"/>
    <lineage>
        <taxon>Bacteria</taxon>
        <taxon>Pseudomonadati</taxon>
        <taxon>Bacteroidota</taxon>
        <taxon>Bacteroidia</taxon>
        <taxon>Marinilabiliales</taxon>
        <taxon>Prolixibacteraceae</taxon>
        <taxon>Sunxiuqinia</taxon>
    </lineage>
</organism>
<reference evidence="2" key="1">
    <citation type="submission" date="2015-07" db="EMBL/GenBank/DDBJ databases">
        <title>Genome sequencing of Sunxiuqinia dokdonensis strain SK.</title>
        <authorList>
            <person name="Ahn S."/>
            <person name="Kim B.-C."/>
        </authorList>
    </citation>
    <scope>NUCLEOTIDE SEQUENCE [LARGE SCALE GENOMIC DNA]</scope>
    <source>
        <strain evidence="2">SK</strain>
    </source>
</reference>
<comment type="caution">
    <text evidence="1">The sequence shown here is derived from an EMBL/GenBank/DDBJ whole genome shotgun (WGS) entry which is preliminary data.</text>
</comment>
<dbReference type="AlphaFoldDB" id="A0A0L8VE65"/>
<accession>A0A0L8VE65</accession>
<evidence type="ECO:0000313" key="2">
    <source>
        <dbReference type="Proteomes" id="UP000036958"/>
    </source>
</evidence>
<proteinExistence type="predicted"/>
<dbReference type="STRING" id="1409788.NC99_04620"/>
<protein>
    <submittedName>
        <fullName evidence="1">Uncharacterized protein</fullName>
    </submittedName>
</protein>
<evidence type="ECO:0000313" key="1">
    <source>
        <dbReference type="EMBL" id="KOH46746.1"/>
    </source>
</evidence>
<keyword evidence="2" id="KW-1185">Reference proteome</keyword>
<dbReference type="Proteomes" id="UP000036958">
    <property type="component" value="Unassembled WGS sequence"/>
</dbReference>
<gene>
    <name evidence="1" type="ORF">NC99_04620</name>
</gene>
<dbReference type="EMBL" id="LGIA01000022">
    <property type="protein sequence ID" value="KOH46746.1"/>
    <property type="molecule type" value="Genomic_DNA"/>
</dbReference>
<name>A0A0L8VE65_9BACT</name>
<sequence length="52" mass="6398">MVIREYFTFFNQNFCLLQQITEVIFDWSLTFFQPKHLRLCPVQQNSVNTKKR</sequence>